<name>W7IJ20_9PSEU</name>
<gene>
    <name evidence="2" type="ORF">UO65_3941</name>
</gene>
<proteinExistence type="predicted"/>
<dbReference type="EMBL" id="AYXG01000145">
    <property type="protein sequence ID" value="EWC60800.1"/>
    <property type="molecule type" value="Genomic_DNA"/>
</dbReference>
<keyword evidence="3" id="KW-1185">Reference proteome</keyword>
<evidence type="ECO:0000313" key="3">
    <source>
        <dbReference type="Proteomes" id="UP000019277"/>
    </source>
</evidence>
<feature type="compositionally biased region" description="Basic residues" evidence="1">
    <location>
        <begin position="1"/>
        <end position="13"/>
    </location>
</feature>
<dbReference type="AlphaFoldDB" id="W7IJ20"/>
<dbReference type="Proteomes" id="UP000019277">
    <property type="component" value="Unassembled WGS sequence"/>
</dbReference>
<evidence type="ECO:0000256" key="1">
    <source>
        <dbReference type="SAM" id="MobiDB-lite"/>
    </source>
</evidence>
<organism evidence="2 3">
    <name type="scientific">Actinokineospora spheciospongiae</name>
    <dbReference type="NCBI Taxonomy" id="909613"/>
    <lineage>
        <taxon>Bacteria</taxon>
        <taxon>Bacillati</taxon>
        <taxon>Actinomycetota</taxon>
        <taxon>Actinomycetes</taxon>
        <taxon>Pseudonocardiales</taxon>
        <taxon>Pseudonocardiaceae</taxon>
        <taxon>Actinokineospora</taxon>
    </lineage>
</organism>
<feature type="region of interest" description="Disordered" evidence="1">
    <location>
        <begin position="1"/>
        <end position="20"/>
    </location>
</feature>
<reference evidence="2 3" key="1">
    <citation type="journal article" date="2014" name="Genome Announc.">
        <title>Draft Genome Sequence of the Antitrypanosomally Active Sponge-Associated Bacterium Actinokineospora sp. Strain EG49.</title>
        <authorList>
            <person name="Harjes J."/>
            <person name="Ryu T."/>
            <person name="Abdelmohsen U.R."/>
            <person name="Moitinho-Silva L."/>
            <person name="Horn H."/>
            <person name="Ravasi T."/>
            <person name="Hentschel U."/>
        </authorList>
    </citation>
    <scope>NUCLEOTIDE SEQUENCE [LARGE SCALE GENOMIC DNA]</scope>
    <source>
        <strain evidence="2 3">EG49</strain>
    </source>
</reference>
<comment type="caution">
    <text evidence="2">The sequence shown here is derived from an EMBL/GenBank/DDBJ whole genome shotgun (WGS) entry which is preliminary data.</text>
</comment>
<accession>W7IJ20</accession>
<sequence length="38" mass="4030">MGHRRGPTHRKRVVSPVRVKTASRSGCGLVGDMVINGG</sequence>
<protein>
    <submittedName>
        <fullName evidence="2">Uncharacterized protein</fullName>
    </submittedName>
</protein>
<evidence type="ECO:0000313" key="2">
    <source>
        <dbReference type="EMBL" id="EWC60800.1"/>
    </source>
</evidence>